<proteinExistence type="predicted"/>
<evidence type="ECO:0000259" key="7">
    <source>
        <dbReference type="PROSITE" id="PS50010"/>
    </source>
</evidence>
<feature type="domain" description="SH3" evidence="5">
    <location>
        <begin position="159"/>
        <end position="219"/>
    </location>
</feature>
<feature type="domain" description="DH" evidence="7">
    <location>
        <begin position="243"/>
        <end position="427"/>
    </location>
</feature>
<dbReference type="InterPro" id="IPR000219">
    <property type="entry name" value="DH_dom"/>
</dbReference>
<dbReference type="InterPro" id="IPR001331">
    <property type="entry name" value="GDS_CDC24_CS"/>
</dbReference>
<dbReference type="Gene3D" id="1.20.900.10">
    <property type="entry name" value="Dbl homology (DH) domain"/>
    <property type="match status" value="1"/>
</dbReference>
<dbReference type="Pfam" id="PF14604">
    <property type="entry name" value="SH3_9"/>
    <property type="match status" value="1"/>
</dbReference>
<accession>A0AAN4Z003</accession>
<dbReference type="InterPro" id="IPR035899">
    <property type="entry name" value="DBL_dom_sf"/>
</dbReference>
<reference evidence="9" key="1">
    <citation type="submission" date="2022-10" db="EMBL/GenBank/DDBJ databases">
        <title>Genome assembly of Pristionchus species.</title>
        <authorList>
            <person name="Yoshida K."/>
            <person name="Sommer R.J."/>
        </authorList>
    </citation>
    <scope>NUCLEOTIDE SEQUENCE [LARGE SCALE GENOMIC DNA]</scope>
    <source>
        <strain evidence="9">RS5460</strain>
    </source>
</reference>
<dbReference type="SMART" id="SM00233">
    <property type="entry name" value="PH"/>
    <property type="match status" value="1"/>
</dbReference>
<dbReference type="Proteomes" id="UP001328107">
    <property type="component" value="Unassembled WGS sequence"/>
</dbReference>
<dbReference type="SUPFAM" id="SSF50729">
    <property type="entry name" value="PH domain-like"/>
    <property type="match status" value="1"/>
</dbReference>
<organism evidence="8 9">
    <name type="scientific">Pristionchus mayeri</name>
    <dbReference type="NCBI Taxonomy" id="1317129"/>
    <lineage>
        <taxon>Eukaryota</taxon>
        <taxon>Metazoa</taxon>
        <taxon>Ecdysozoa</taxon>
        <taxon>Nematoda</taxon>
        <taxon>Chromadorea</taxon>
        <taxon>Rhabditida</taxon>
        <taxon>Rhabditina</taxon>
        <taxon>Diplogasteromorpha</taxon>
        <taxon>Diplogasteroidea</taxon>
        <taxon>Neodiplogasteridae</taxon>
        <taxon>Pristionchus</taxon>
    </lineage>
</organism>
<dbReference type="AlphaFoldDB" id="A0AAN4Z003"/>
<feature type="region of interest" description="Disordered" evidence="4">
    <location>
        <begin position="79"/>
        <end position="123"/>
    </location>
</feature>
<dbReference type="InterPro" id="IPR036028">
    <property type="entry name" value="SH3-like_dom_sf"/>
</dbReference>
<dbReference type="InterPro" id="IPR001849">
    <property type="entry name" value="PH_domain"/>
</dbReference>
<dbReference type="GO" id="GO:0005829">
    <property type="term" value="C:cytosol"/>
    <property type="evidence" value="ECO:0007669"/>
    <property type="project" value="TreeGrafter"/>
</dbReference>
<evidence type="ECO:0000256" key="2">
    <source>
        <dbReference type="ARBA" id="ARBA00022658"/>
    </source>
</evidence>
<evidence type="ECO:0000313" key="9">
    <source>
        <dbReference type="Proteomes" id="UP001328107"/>
    </source>
</evidence>
<evidence type="ECO:0000259" key="6">
    <source>
        <dbReference type="PROSITE" id="PS50003"/>
    </source>
</evidence>
<keyword evidence="9" id="KW-1185">Reference proteome</keyword>
<dbReference type="SMART" id="SM00326">
    <property type="entry name" value="SH3"/>
    <property type="match status" value="1"/>
</dbReference>
<feature type="region of interest" description="Disordered" evidence="4">
    <location>
        <begin position="141"/>
        <end position="161"/>
    </location>
</feature>
<gene>
    <name evidence="8" type="ORF">PMAYCL1PPCAC_02227</name>
</gene>
<dbReference type="Gene3D" id="2.30.30.40">
    <property type="entry name" value="SH3 Domains"/>
    <property type="match status" value="1"/>
</dbReference>
<sequence>MDLECDSISIVASLSLGLPLDSLPTQGMAMQRRRSLVEALRHSIDMDSFSSSNGIFDIRQILDQHPDIDVSVPIRLPPLPPEENISAFKQRAASVRLRRRPKRSKSEPLSTTDSEEDYDASPHVSRIDCITEAEWNRRSLNSTTSSMTHSSTSSSSSSQSSTLAEALADHVAVLSDELPFARGDTVTVIDTSSPSGLWYGACRDSQGWFPASYVTIVSSTSSTDSGNEGVDEANNFPEAMRRQRAKAVEELLKTERDYVQLLDNLVHGFLEQTHRRSDLFPRETVDIIFCNIGQLLSLHVRLLRQLEMSLDPLRPEDSMIGGAFLRHKQHFTVYAPYCNNRPLSCSRLAALTRQPVYHQFFDACRLLRGMPHLSLEAFLLTPVQRICRYPLQLQQIYKVTPMGHADRHSLSCAVRAMKEVACQLDERRRRIESIQAIALWQASLHSWKGPDLIERNSMLIKSGEAMCRCVAGGNHWAKQITLFLFDQTLVLCKKDVFSRNSFVFKERISLSSVALHDVNDGKEQTFHVTVKHSFRLVGENRHYLFSCQDAKTKEEWLRAFSDRSQLPPPATPDEKRLALSTMKLLRIAN</sequence>
<dbReference type="GO" id="GO:0005085">
    <property type="term" value="F:guanyl-nucleotide exchange factor activity"/>
    <property type="evidence" value="ECO:0007669"/>
    <property type="project" value="UniProtKB-KW"/>
</dbReference>
<comment type="caution">
    <text evidence="8">The sequence shown here is derived from an EMBL/GenBank/DDBJ whole genome shotgun (WGS) entry which is preliminary data.</text>
</comment>
<dbReference type="SUPFAM" id="SSF48065">
    <property type="entry name" value="DBL homology domain (DH-domain)"/>
    <property type="match status" value="1"/>
</dbReference>
<evidence type="ECO:0000256" key="1">
    <source>
        <dbReference type="ARBA" id="ARBA00022443"/>
    </source>
</evidence>
<dbReference type="Pfam" id="PF00621">
    <property type="entry name" value="RhoGEF"/>
    <property type="match status" value="1"/>
</dbReference>
<dbReference type="PROSITE" id="PS50003">
    <property type="entry name" value="PH_DOMAIN"/>
    <property type="match status" value="1"/>
</dbReference>
<protein>
    <submittedName>
        <fullName evidence="8">Uncharacterized protein</fullName>
    </submittedName>
</protein>
<dbReference type="PANTHER" id="PTHR45834">
    <property type="entry name" value="RHO GUANINE NUCLEOTIDE EXCHANGE FACTOR 9-RELATED"/>
    <property type="match status" value="1"/>
</dbReference>
<dbReference type="SMART" id="SM00325">
    <property type="entry name" value="RhoGEF"/>
    <property type="match status" value="1"/>
</dbReference>
<dbReference type="EMBL" id="BTRK01000001">
    <property type="protein sequence ID" value="GMR32032.1"/>
    <property type="molecule type" value="Genomic_DNA"/>
</dbReference>
<dbReference type="PROSITE" id="PS50010">
    <property type="entry name" value="DH_2"/>
    <property type="match status" value="1"/>
</dbReference>
<name>A0AAN4Z003_9BILA</name>
<dbReference type="InterPro" id="IPR055251">
    <property type="entry name" value="SOS1_NGEF_PH"/>
</dbReference>
<dbReference type="Pfam" id="PF22697">
    <property type="entry name" value="SOS1_NGEF_PH"/>
    <property type="match status" value="1"/>
</dbReference>
<evidence type="ECO:0000259" key="5">
    <source>
        <dbReference type="PROSITE" id="PS50002"/>
    </source>
</evidence>
<dbReference type="PANTHER" id="PTHR45834:SF3">
    <property type="entry name" value="RHO GUANINE NUCLEOTIDE EXCHANGE FACTOR 3, ISOFORM L"/>
    <property type="match status" value="1"/>
</dbReference>
<evidence type="ECO:0000256" key="4">
    <source>
        <dbReference type="SAM" id="MobiDB-lite"/>
    </source>
</evidence>
<dbReference type="PROSITE" id="PS50002">
    <property type="entry name" value="SH3"/>
    <property type="match status" value="1"/>
</dbReference>
<dbReference type="InterPro" id="IPR011993">
    <property type="entry name" value="PH-like_dom_sf"/>
</dbReference>
<dbReference type="GO" id="GO:0035556">
    <property type="term" value="P:intracellular signal transduction"/>
    <property type="evidence" value="ECO:0007669"/>
    <property type="project" value="InterPro"/>
</dbReference>
<dbReference type="CDD" id="cd00160">
    <property type="entry name" value="RhoGEF"/>
    <property type="match status" value="1"/>
</dbReference>
<dbReference type="SUPFAM" id="SSF50044">
    <property type="entry name" value="SH3-domain"/>
    <property type="match status" value="1"/>
</dbReference>
<keyword evidence="2" id="KW-0344">Guanine-nucleotide releasing factor</keyword>
<evidence type="ECO:0000313" key="8">
    <source>
        <dbReference type="EMBL" id="GMR32032.1"/>
    </source>
</evidence>
<feature type="domain" description="PH" evidence="6">
    <location>
        <begin position="452"/>
        <end position="565"/>
    </location>
</feature>
<dbReference type="Gene3D" id="2.30.29.30">
    <property type="entry name" value="Pleckstrin-homology domain (PH domain)/Phosphotyrosine-binding domain (PTB)"/>
    <property type="match status" value="1"/>
</dbReference>
<evidence type="ECO:0000256" key="3">
    <source>
        <dbReference type="PROSITE-ProRule" id="PRU00192"/>
    </source>
</evidence>
<dbReference type="PROSITE" id="PS00741">
    <property type="entry name" value="DH_1"/>
    <property type="match status" value="1"/>
</dbReference>
<dbReference type="InterPro" id="IPR053086">
    <property type="entry name" value="RhoGEF_domain"/>
</dbReference>
<feature type="compositionally biased region" description="Low complexity" evidence="4">
    <location>
        <begin position="142"/>
        <end position="161"/>
    </location>
</feature>
<dbReference type="InterPro" id="IPR001452">
    <property type="entry name" value="SH3_domain"/>
</dbReference>
<keyword evidence="1 3" id="KW-0728">SH3 domain</keyword>